<sequence>MLEVHLLAQALRSDRADIESYYRLLSETLGQALPPGVVEVERQRRLFGRDRTPVALRVHTPDRQLELRTGRHGLEAEVRQVVRDVVISRRAIGVDEWLEALAEELAKLADRDATAREALTRLLND</sequence>
<evidence type="ECO:0000313" key="2">
    <source>
        <dbReference type="Proteomes" id="UP001165136"/>
    </source>
</evidence>
<dbReference type="RefSeq" id="WP_285489303.1">
    <property type="nucleotide sequence ID" value="NZ_BSTI01000019.1"/>
</dbReference>
<comment type="caution">
    <text evidence="1">The sequence shown here is derived from an EMBL/GenBank/DDBJ whole genome shotgun (WGS) entry which is preliminary data.</text>
</comment>
<gene>
    <name evidence="1" type="ORF">Atai01_65580</name>
</gene>
<proteinExistence type="predicted"/>
<dbReference type="EMBL" id="BSTI01000019">
    <property type="protein sequence ID" value="GLY69939.1"/>
    <property type="molecule type" value="Genomic_DNA"/>
</dbReference>
<organism evidence="1 2">
    <name type="scientific">Amycolatopsis taiwanensis</name>
    <dbReference type="NCBI Taxonomy" id="342230"/>
    <lineage>
        <taxon>Bacteria</taxon>
        <taxon>Bacillati</taxon>
        <taxon>Actinomycetota</taxon>
        <taxon>Actinomycetes</taxon>
        <taxon>Pseudonocardiales</taxon>
        <taxon>Pseudonocardiaceae</taxon>
        <taxon>Amycolatopsis</taxon>
    </lineage>
</organism>
<reference evidence="1" key="1">
    <citation type="submission" date="2023-03" db="EMBL/GenBank/DDBJ databases">
        <title>Amycolatopsis taiwanensis NBRC 103393.</title>
        <authorList>
            <person name="Ichikawa N."/>
            <person name="Sato H."/>
            <person name="Tonouchi N."/>
        </authorList>
    </citation>
    <scope>NUCLEOTIDE SEQUENCE</scope>
    <source>
        <strain evidence="1">NBRC 103393</strain>
    </source>
</reference>
<name>A0A9W6VJV5_9PSEU</name>
<evidence type="ECO:0000313" key="1">
    <source>
        <dbReference type="EMBL" id="GLY69939.1"/>
    </source>
</evidence>
<protein>
    <submittedName>
        <fullName evidence="1">Uncharacterized protein</fullName>
    </submittedName>
</protein>
<dbReference type="Proteomes" id="UP001165136">
    <property type="component" value="Unassembled WGS sequence"/>
</dbReference>
<dbReference type="AlphaFoldDB" id="A0A9W6VJV5"/>
<accession>A0A9W6VJV5</accession>
<keyword evidence="2" id="KW-1185">Reference proteome</keyword>